<evidence type="ECO:0000313" key="3">
    <source>
        <dbReference type="Proteomes" id="UP000887574"/>
    </source>
</evidence>
<feature type="compositionally biased region" description="Low complexity" evidence="1">
    <location>
        <begin position="21"/>
        <end position="53"/>
    </location>
</feature>
<feature type="domain" description="Domain of unknown function DB" evidence="2">
    <location>
        <begin position="200"/>
        <end position="290"/>
    </location>
</feature>
<evidence type="ECO:0000259" key="2">
    <source>
        <dbReference type="Pfam" id="PF01682"/>
    </source>
</evidence>
<reference evidence="4" key="1">
    <citation type="submission" date="2022-11" db="UniProtKB">
        <authorList>
            <consortium name="WormBaseParasite"/>
        </authorList>
    </citation>
    <scope>IDENTIFICATION</scope>
</reference>
<dbReference type="AlphaFoldDB" id="A0A915EK11"/>
<keyword evidence="3" id="KW-1185">Reference proteome</keyword>
<dbReference type="InterPro" id="IPR002602">
    <property type="entry name" value="DB"/>
</dbReference>
<name>A0A915EK11_9BILA</name>
<evidence type="ECO:0000256" key="1">
    <source>
        <dbReference type="SAM" id="MobiDB-lite"/>
    </source>
</evidence>
<evidence type="ECO:0000313" key="4">
    <source>
        <dbReference type="WBParaSite" id="jg7122"/>
    </source>
</evidence>
<dbReference type="PANTHER" id="PTHR46705">
    <property type="entry name" value="PROTEIN CBG09805"/>
    <property type="match status" value="1"/>
</dbReference>
<sequence>MAVPAATATGAAIPATTTFCSTTTSSTSICSNPRTTTSTSTTSTTTTSASPSTNIFQEPPPPPPPTIVVPQKKTSAESRLEFDLHPPPPAMFLPEEKDKIKIAQLLAQRRNRRPKQPANRQLVQQQLQAQRNLLDREQQAQRAAAVVVTPAPTLAQPVVEQPRPVPPPPTAFVPEPQSSLAQLSHLEPKSNDPNKVFLSCCKHKRVDKVCESRCNFDTLNKKVLTQMFIGTDPCPQNFGLDLFSCAAQDSDHTPCCMTKKVERTSAGKKCLAFCKMTPDSHFQATLVTCLVGQYSTTSKLVSKKLF</sequence>
<organism evidence="3 4">
    <name type="scientific">Ditylenchus dipsaci</name>
    <dbReference type="NCBI Taxonomy" id="166011"/>
    <lineage>
        <taxon>Eukaryota</taxon>
        <taxon>Metazoa</taxon>
        <taxon>Ecdysozoa</taxon>
        <taxon>Nematoda</taxon>
        <taxon>Chromadorea</taxon>
        <taxon>Rhabditida</taxon>
        <taxon>Tylenchina</taxon>
        <taxon>Tylenchomorpha</taxon>
        <taxon>Sphaerularioidea</taxon>
        <taxon>Anguinidae</taxon>
        <taxon>Anguininae</taxon>
        <taxon>Ditylenchus</taxon>
    </lineage>
</organism>
<accession>A0A915EK11</accession>
<dbReference type="Pfam" id="PF01682">
    <property type="entry name" value="DB"/>
    <property type="match status" value="1"/>
</dbReference>
<dbReference type="WBParaSite" id="jg7122">
    <property type="protein sequence ID" value="jg7122"/>
    <property type="gene ID" value="jg7122"/>
</dbReference>
<dbReference type="PANTHER" id="PTHR46705:SF2">
    <property type="entry name" value="DOMAIN OF UNKNOWN FUNCTION DB DOMAIN-CONTAINING PROTEIN"/>
    <property type="match status" value="1"/>
</dbReference>
<proteinExistence type="predicted"/>
<feature type="region of interest" description="Disordered" evidence="1">
    <location>
        <begin position="21"/>
        <end position="64"/>
    </location>
</feature>
<protein>
    <recommendedName>
        <fullName evidence="2">Domain of unknown function DB domain-containing protein</fullName>
    </recommendedName>
</protein>
<dbReference type="Proteomes" id="UP000887574">
    <property type="component" value="Unplaced"/>
</dbReference>